<keyword evidence="2" id="KW-1185">Reference proteome</keyword>
<protein>
    <submittedName>
        <fullName evidence="1">Uncharacterized protein</fullName>
    </submittedName>
</protein>
<gene>
    <name evidence="1" type="ORF">C8N46_11083</name>
</gene>
<organism evidence="1 2">
    <name type="scientific">Kordia periserrulae</name>
    <dbReference type="NCBI Taxonomy" id="701523"/>
    <lineage>
        <taxon>Bacteria</taxon>
        <taxon>Pseudomonadati</taxon>
        <taxon>Bacteroidota</taxon>
        <taxon>Flavobacteriia</taxon>
        <taxon>Flavobacteriales</taxon>
        <taxon>Flavobacteriaceae</taxon>
        <taxon>Kordia</taxon>
    </lineage>
</organism>
<sequence>MKKNLKSLSLKKSVISELNSQSAQGIKGGTRSVLTQEDTMCTSNAIGCQPTVNYTCG</sequence>
<dbReference type="AlphaFoldDB" id="A0A2T6BT87"/>
<dbReference type="Proteomes" id="UP000244090">
    <property type="component" value="Unassembled WGS sequence"/>
</dbReference>
<reference evidence="1 2" key="1">
    <citation type="submission" date="2018-04" db="EMBL/GenBank/DDBJ databases">
        <title>Genomic Encyclopedia of Archaeal and Bacterial Type Strains, Phase II (KMG-II): from individual species to whole genera.</title>
        <authorList>
            <person name="Goeker M."/>
        </authorList>
    </citation>
    <scope>NUCLEOTIDE SEQUENCE [LARGE SCALE GENOMIC DNA]</scope>
    <source>
        <strain evidence="1 2">DSM 25731</strain>
    </source>
</reference>
<dbReference type="InterPro" id="IPR058238">
    <property type="entry name" value="Lant_leader_dom"/>
</dbReference>
<dbReference type="NCBIfam" id="NF038153">
    <property type="entry name" value="lant_leader_L1a"/>
    <property type="match status" value="1"/>
</dbReference>
<evidence type="ECO:0000313" key="2">
    <source>
        <dbReference type="Proteomes" id="UP000244090"/>
    </source>
</evidence>
<comment type="caution">
    <text evidence="1">The sequence shown here is derived from an EMBL/GenBank/DDBJ whole genome shotgun (WGS) entry which is preliminary data.</text>
</comment>
<evidence type="ECO:0000313" key="1">
    <source>
        <dbReference type="EMBL" id="PTX59246.1"/>
    </source>
</evidence>
<dbReference type="RefSeq" id="WP_158269194.1">
    <property type="nucleotide sequence ID" value="NZ_QBKT01000010.1"/>
</dbReference>
<dbReference type="EMBL" id="QBKT01000010">
    <property type="protein sequence ID" value="PTX59246.1"/>
    <property type="molecule type" value="Genomic_DNA"/>
</dbReference>
<accession>A0A2T6BT87</accession>
<name>A0A2T6BT87_9FLAO</name>
<dbReference type="OrthoDB" id="9957707at2"/>
<proteinExistence type="predicted"/>